<evidence type="ECO:0000256" key="2">
    <source>
        <dbReference type="SAM" id="MobiDB-lite"/>
    </source>
</evidence>
<dbReference type="STRING" id="362837.SCANT_v1c01770"/>
<feature type="coiled-coil region" evidence="1">
    <location>
        <begin position="219"/>
        <end position="246"/>
    </location>
</feature>
<dbReference type="EMBL" id="CP012622">
    <property type="protein sequence ID" value="ALD66087.1"/>
    <property type="molecule type" value="Genomic_DNA"/>
</dbReference>
<organism evidence="4 5">
    <name type="scientific">Spiroplasma cantharicola</name>
    <dbReference type="NCBI Taxonomy" id="362837"/>
    <lineage>
        <taxon>Bacteria</taxon>
        <taxon>Bacillati</taxon>
        <taxon>Mycoplasmatota</taxon>
        <taxon>Mollicutes</taxon>
        <taxon>Entomoplasmatales</taxon>
        <taxon>Spiroplasmataceae</taxon>
        <taxon>Spiroplasma</taxon>
    </lineage>
</organism>
<dbReference type="RefSeq" id="WP_053945861.1">
    <property type="nucleotide sequence ID" value="NZ_CP012622.1"/>
</dbReference>
<reference evidence="4 5" key="1">
    <citation type="journal article" date="2015" name="Genome Announc.">
        <title>Complete Genome Sequence of Spiroplasma cantharicola CC-1T (DSM 21588), a Bacterium Isolated from Soldier Beetle (Cantharis carolinus).</title>
        <authorList>
            <person name="Lo W.S."/>
            <person name="Liu P.Y."/>
            <person name="Kuo C.H."/>
        </authorList>
    </citation>
    <scope>NUCLEOTIDE SEQUENCE [LARGE SCALE GENOMIC DNA]</scope>
    <source>
        <strain evidence="4 5">CC-1</strain>
    </source>
</reference>
<feature type="compositionally biased region" description="Polar residues" evidence="2">
    <location>
        <begin position="269"/>
        <end position="291"/>
    </location>
</feature>
<evidence type="ECO:0000256" key="3">
    <source>
        <dbReference type="SAM" id="Phobius"/>
    </source>
</evidence>
<evidence type="ECO:0000256" key="1">
    <source>
        <dbReference type="SAM" id="Coils"/>
    </source>
</evidence>
<protein>
    <recommendedName>
        <fullName evidence="6">Transmembrane protein</fullName>
    </recommendedName>
</protein>
<evidence type="ECO:0000313" key="4">
    <source>
        <dbReference type="EMBL" id="ALD66087.1"/>
    </source>
</evidence>
<feature type="transmembrane region" description="Helical" evidence="3">
    <location>
        <begin position="72"/>
        <end position="94"/>
    </location>
</feature>
<gene>
    <name evidence="4" type="ORF">SCANT_v1c01770</name>
</gene>
<proteinExistence type="predicted"/>
<dbReference type="Proteomes" id="UP000063919">
    <property type="component" value="Chromosome"/>
</dbReference>
<dbReference type="AlphaFoldDB" id="A0A0M4K0S0"/>
<dbReference type="OrthoDB" id="389749at2"/>
<feature type="transmembrane region" description="Helical" evidence="3">
    <location>
        <begin position="46"/>
        <end position="65"/>
    </location>
</feature>
<accession>A0A0M4K0S0</accession>
<feature type="transmembrane region" description="Helical" evidence="3">
    <location>
        <begin position="106"/>
        <end position="127"/>
    </location>
</feature>
<keyword evidence="5" id="KW-1185">Reference proteome</keyword>
<keyword evidence="3" id="KW-1133">Transmembrane helix</keyword>
<evidence type="ECO:0000313" key="5">
    <source>
        <dbReference type="Proteomes" id="UP000063919"/>
    </source>
</evidence>
<name>A0A0M4K0S0_9MOLU</name>
<keyword evidence="3" id="KW-0812">Transmembrane</keyword>
<evidence type="ECO:0008006" key="6">
    <source>
        <dbReference type="Google" id="ProtNLM"/>
    </source>
</evidence>
<sequence>MKKIKIWKIIIMLLVSISIILILPWITVDINNKIVFSSSGFNIIRVGLLATGLVYVAISLFSILGKKRVEKIFGVFDIIFSFWVIIILSMHTFLYFNIEIQLKMTYFMPLLSLLIVDLIITIVDISINYENISFKNSIQRTNSIANKINDENYANQDSLKDVSDLKNKILNMKSGLNKSYEEAIHEIERTGALNGLDMSSLIKEDEQESKKDKIIPFSVEENQQILNDIENSFKQQENQQSESNNNLINEWKKIDEELELPLSFDDPIANSQSDKNYQDIDSSTLETSEIRFTSRRTNTDENKH</sequence>
<dbReference type="KEGG" id="scj:SCANT_v1c01770"/>
<keyword evidence="3" id="KW-0472">Membrane</keyword>
<dbReference type="PATRIC" id="fig|362837.3.peg.178"/>
<feature type="region of interest" description="Disordered" evidence="2">
    <location>
        <begin position="265"/>
        <end position="304"/>
    </location>
</feature>
<keyword evidence="1" id="KW-0175">Coiled coil</keyword>
<feature type="transmembrane region" description="Helical" evidence="3">
    <location>
        <begin position="7"/>
        <end position="26"/>
    </location>
</feature>